<protein>
    <submittedName>
        <fullName evidence="2">Uncharacterized protein</fullName>
    </submittedName>
</protein>
<organism evidence="2 3">
    <name type="scientific">Trichomalopsis sarcophagae</name>
    <dbReference type="NCBI Taxonomy" id="543379"/>
    <lineage>
        <taxon>Eukaryota</taxon>
        <taxon>Metazoa</taxon>
        <taxon>Ecdysozoa</taxon>
        <taxon>Arthropoda</taxon>
        <taxon>Hexapoda</taxon>
        <taxon>Insecta</taxon>
        <taxon>Pterygota</taxon>
        <taxon>Neoptera</taxon>
        <taxon>Endopterygota</taxon>
        <taxon>Hymenoptera</taxon>
        <taxon>Apocrita</taxon>
        <taxon>Proctotrupomorpha</taxon>
        <taxon>Chalcidoidea</taxon>
        <taxon>Pteromalidae</taxon>
        <taxon>Pteromalinae</taxon>
        <taxon>Trichomalopsis</taxon>
    </lineage>
</organism>
<keyword evidence="3" id="KW-1185">Reference proteome</keyword>
<gene>
    <name evidence="2" type="ORF">TSAR_001549</name>
</gene>
<evidence type="ECO:0000313" key="2">
    <source>
        <dbReference type="EMBL" id="OXU26609.1"/>
    </source>
</evidence>
<evidence type="ECO:0000256" key="1">
    <source>
        <dbReference type="SAM" id="MobiDB-lite"/>
    </source>
</evidence>
<feature type="region of interest" description="Disordered" evidence="1">
    <location>
        <begin position="100"/>
        <end position="129"/>
    </location>
</feature>
<evidence type="ECO:0000313" key="3">
    <source>
        <dbReference type="Proteomes" id="UP000215335"/>
    </source>
</evidence>
<dbReference type="EMBL" id="NNAY01000769">
    <property type="protein sequence ID" value="OXU26609.1"/>
    <property type="molecule type" value="Genomic_DNA"/>
</dbReference>
<dbReference type="Proteomes" id="UP000215335">
    <property type="component" value="Unassembled WGS sequence"/>
</dbReference>
<name>A0A232F828_9HYME</name>
<proteinExistence type="predicted"/>
<feature type="compositionally biased region" description="Polar residues" evidence="1">
    <location>
        <begin position="120"/>
        <end position="129"/>
    </location>
</feature>
<sequence>MQDWYNRVERDRHRDLRKIFKLVFNFTSSHHSNSTTTPSPVMPTSTPTVSLLLQRRLTELLQRPANDTWCSRLSSRKRRFRQREPENEFATERLIKFEDEEKAIDDNEELTRPPWIGSAGSPTNHTTRA</sequence>
<reference evidence="2 3" key="1">
    <citation type="journal article" date="2017" name="Curr. Biol.">
        <title>The Evolution of Venom by Co-option of Single-Copy Genes.</title>
        <authorList>
            <person name="Martinson E.O."/>
            <person name="Mrinalini"/>
            <person name="Kelkar Y.D."/>
            <person name="Chang C.H."/>
            <person name="Werren J.H."/>
        </authorList>
    </citation>
    <scope>NUCLEOTIDE SEQUENCE [LARGE SCALE GENOMIC DNA]</scope>
    <source>
        <strain evidence="2 3">Alberta</strain>
        <tissue evidence="2">Whole body</tissue>
    </source>
</reference>
<accession>A0A232F828</accession>
<comment type="caution">
    <text evidence="2">The sequence shown here is derived from an EMBL/GenBank/DDBJ whole genome shotgun (WGS) entry which is preliminary data.</text>
</comment>
<dbReference type="AlphaFoldDB" id="A0A232F828"/>